<feature type="compositionally biased region" description="Low complexity" evidence="1">
    <location>
        <begin position="46"/>
        <end position="60"/>
    </location>
</feature>
<protein>
    <submittedName>
        <fullName evidence="2">Uncharacterized protein</fullName>
    </submittedName>
</protein>
<reference evidence="3" key="1">
    <citation type="journal article" date="2013" name="Nature">
        <title>Draft genome of the wheat A-genome progenitor Triticum urartu.</title>
        <authorList>
            <person name="Ling H.Q."/>
            <person name="Zhao S."/>
            <person name="Liu D."/>
            <person name="Wang J."/>
            <person name="Sun H."/>
            <person name="Zhang C."/>
            <person name="Fan H."/>
            <person name="Li D."/>
            <person name="Dong L."/>
            <person name="Tao Y."/>
            <person name="Gao C."/>
            <person name="Wu H."/>
            <person name="Li Y."/>
            <person name="Cui Y."/>
            <person name="Guo X."/>
            <person name="Zheng S."/>
            <person name="Wang B."/>
            <person name="Yu K."/>
            <person name="Liang Q."/>
            <person name="Yang W."/>
            <person name="Lou X."/>
            <person name="Chen J."/>
            <person name="Feng M."/>
            <person name="Jian J."/>
            <person name="Zhang X."/>
            <person name="Luo G."/>
            <person name="Jiang Y."/>
            <person name="Liu J."/>
            <person name="Wang Z."/>
            <person name="Sha Y."/>
            <person name="Zhang B."/>
            <person name="Wu H."/>
            <person name="Tang D."/>
            <person name="Shen Q."/>
            <person name="Xue P."/>
            <person name="Zou S."/>
            <person name="Wang X."/>
            <person name="Liu X."/>
            <person name="Wang F."/>
            <person name="Yang Y."/>
            <person name="An X."/>
            <person name="Dong Z."/>
            <person name="Zhang K."/>
            <person name="Zhang X."/>
            <person name="Luo M.C."/>
            <person name="Dvorak J."/>
            <person name="Tong Y."/>
            <person name="Wang J."/>
            <person name="Yang H."/>
            <person name="Li Z."/>
            <person name="Wang D."/>
            <person name="Zhang A."/>
            <person name="Wang J."/>
        </authorList>
    </citation>
    <scope>NUCLEOTIDE SEQUENCE</scope>
    <source>
        <strain evidence="3">cv. G1812</strain>
    </source>
</reference>
<evidence type="ECO:0000256" key="1">
    <source>
        <dbReference type="SAM" id="MobiDB-lite"/>
    </source>
</evidence>
<dbReference type="EnsemblPlants" id="TuG1812G0300000194.01.T02">
    <property type="protein sequence ID" value="TuG1812G0300000194.01.T02.cds242942"/>
    <property type="gene ID" value="TuG1812G0300000194.01"/>
</dbReference>
<dbReference type="AlphaFoldDB" id="A0A8R7PM14"/>
<evidence type="ECO:0000313" key="3">
    <source>
        <dbReference type="Proteomes" id="UP000015106"/>
    </source>
</evidence>
<keyword evidence="3" id="KW-1185">Reference proteome</keyword>
<accession>A0A8R7PM14</accession>
<reference evidence="2" key="2">
    <citation type="submission" date="2018-03" db="EMBL/GenBank/DDBJ databases">
        <title>The Triticum urartu genome reveals the dynamic nature of wheat genome evolution.</title>
        <authorList>
            <person name="Ling H."/>
            <person name="Ma B."/>
            <person name="Shi X."/>
            <person name="Liu H."/>
            <person name="Dong L."/>
            <person name="Sun H."/>
            <person name="Cao Y."/>
            <person name="Gao Q."/>
            <person name="Zheng S."/>
            <person name="Li Y."/>
            <person name="Yu Y."/>
            <person name="Du H."/>
            <person name="Qi M."/>
            <person name="Li Y."/>
            <person name="Yu H."/>
            <person name="Cui Y."/>
            <person name="Wang N."/>
            <person name="Chen C."/>
            <person name="Wu H."/>
            <person name="Zhao Y."/>
            <person name="Zhang J."/>
            <person name="Li Y."/>
            <person name="Zhou W."/>
            <person name="Zhang B."/>
            <person name="Hu W."/>
            <person name="Eijk M."/>
            <person name="Tang J."/>
            <person name="Witsenboer H."/>
            <person name="Zhao S."/>
            <person name="Li Z."/>
            <person name="Zhang A."/>
            <person name="Wang D."/>
            <person name="Liang C."/>
        </authorList>
    </citation>
    <scope>NUCLEOTIDE SEQUENCE [LARGE SCALE GENOMIC DNA]</scope>
    <source>
        <strain evidence="2">cv. G1812</strain>
    </source>
</reference>
<feature type="region of interest" description="Disordered" evidence="1">
    <location>
        <begin position="45"/>
        <end position="101"/>
    </location>
</feature>
<dbReference type="Proteomes" id="UP000015106">
    <property type="component" value="Chromosome 3"/>
</dbReference>
<evidence type="ECO:0000313" key="2">
    <source>
        <dbReference type="EnsemblPlants" id="TuG1812G0300000194.01.T02.cds242942"/>
    </source>
</evidence>
<name>A0A8R7PM14_TRIUA</name>
<organism evidence="2 3">
    <name type="scientific">Triticum urartu</name>
    <name type="common">Red wild einkorn</name>
    <name type="synonym">Crithodium urartu</name>
    <dbReference type="NCBI Taxonomy" id="4572"/>
    <lineage>
        <taxon>Eukaryota</taxon>
        <taxon>Viridiplantae</taxon>
        <taxon>Streptophyta</taxon>
        <taxon>Embryophyta</taxon>
        <taxon>Tracheophyta</taxon>
        <taxon>Spermatophyta</taxon>
        <taxon>Magnoliopsida</taxon>
        <taxon>Liliopsida</taxon>
        <taxon>Poales</taxon>
        <taxon>Poaceae</taxon>
        <taxon>BOP clade</taxon>
        <taxon>Pooideae</taxon>
        <taxon>Triticodae</taxon>
        <taxon>Triticeae</taxon>
        <taxon>Triticinae</taxon>
        <taxon>Triticum</taxon>
    </lineage>
</organism>
<reference evidence="2" key="3">
    <citation type="submission" date="2022-06" db="UniProtKB">
        <authorList>
            <consortium name="EnsemblPlants"/>
        </authorList>
    </citation>
    <scope>IDENTIFICATION</scope>
</reference>
<feature type="compositionally biased region" description="Gly residues" evidence="1">
    <location>
        <begin position="79"/>
        <end position="101"/>
    </location>
</feature>
<dbReference type="Gramene" id="TuG1812G0300000194.01.T02">
    <property type="protein sequence ID" value="TuG1812G0300000194.01.T02.cds242942"/>
    <property type="gene ID" value="TuG1812G0300000194.01"/>
</dbReference>
<proteinExistence type="predicted"/>
<sequence length="101" mass="9846">MVVDGFLNPGSVSVFLLLLQEGQAAAHLLAAGRVLRAGAHRDHGEPGVLPAGAVPPVADVRVGDPEHGARHHLRAGRGPPAGAGGPGPAARGGQGGGHGGE</sequence>
<gene>
    <name evidence="2" type="primary">LOC125542323</name>
</gene>